<comment type="catalytic activity">
    <reaction evidence="5">
        <text>[protein]-C-terminal S-[(2E,6E)-farnesyl]-L-cysteine + S-adenosyl-L-methionine = [protein]-C-terminal S-[(2E,6E)-farnesyl]-L-cysteine methyl ester + S-adenosyl-L-homocysteine</text>
        <dbReference type="Rhea" id="RHEA:21672"/>
        <dbReference type="Rhea" id="RHEA-COMP:12125"/>
        <dbReference type="Rhea" id="RHEA-COMP:12126"/>
        <dbReference type="ChEBI" id="CHEBI:57856"/>
        <dbReference type="ChEBI" id="CHEBI:59789"/>
        <dbReference type="ChEBI" id="CHEBI:90510"/>
        <dbReference type="ChEBI" id="CHEBI:90511"/>
        <dbReference type="EC" id="2.1.1.100"/>
    </reaction>
</comment>
<dbReference type="Gene3D" id="1.20.120.1630">
    <property type="match status" value="1"/>
</dbReference>
<keyword evidence="3 5" id="KW-1133">Transmembrane helix</keyword>
<evidence type="ECO:0000256" key="5">
    <source>
        <dbReference type="RuleBase" id="RU362022"/>
    </source>
</evidence>
<dbReference type="InterPro" id="IPR007269">
    <property type="entry name" value="ICMT_MeTrfase"/>
</dbReference>
<proteinExistence type="inferred from homology"/>
<evidence type="ECO:0000313" key="7">
    <source>
        <dbReference type="Proteomes" id="UP001556367"/>
    </source>
</evidence>
<accession>A0ABR3JI92</accession>
<dbReference type="PANTHER" id="PTHR12714:SF9">
    <property type="entry name" value="PROTEIN-S-ISOPRENYLCYSTEINE O-METHYLTRANSFERASE"/>
    <property type="match status" value="1"/>
</dbReference>
<name>A0ABR3JI92_9AGAR</name>
<dbReference type="EC" id="2.1.1.100" evidence="5"/>
<protein>
    <recommendedName>
        <fullName evidence="5">Protein-S-isoprenylcysteine O-methyltransferase</fullName>
        <ecNumber evidence="5">2.1.1.100</ecNumber>
    </recommendedName>
</protein>
<keyword evidence="5" id="KW-0949">S-adenosyl-L-methionine</keyword>
<comment type="caution">
    <text evidence="5">Lacks conserved residue(s) required for the propagation of feature annotation.</text>
</comment>
<keyword evidence="4 5" id="KW-0472">Membrane</keyword>
<comment type="subcellular location">
    <subcellularLocation>
        <location evidence="5">Endoplasmic reticulum membrane</location>
        <topology evidence="5">Multi-pass membrane protein</topology>
    </subcellularLocation>
    <subcellularLocation>
        <location evidence="1">Membrane</location>
        <topology evidence="1">Multi-pass membrane protein</topology>
    </subcellularLocation>
</comment>
<evidence type="ECO:0000256" key="2">
    <source>
        <dbReference type="ARBA" id="ARBA00022692"/>
    </source>
</evidence>
<sequence length="237" mass="26723">MSSLLKPLGFAVAAYSYRRAITPPLPPPNPTDRIFAETLFEKSQRHLSLFMRSFLAILFITEIIVDIVAAYPQSAPPAILQTICPRAAHSDVTSLLKMSPIFLAGLSLTILGAQLRLSCFRTMGKQFTFEVTLRHSHKLITAGPYGYARHPSYFGSVMMISGSVLLMLDEGGWLRQCGVLWKPFGIPVTAFVALSAWTLHSLWARTWLEDANLRERFGKEWEQYRVKVPYRMVPGLY</sequence>
<reference evidence="7" key="1">
    <citation type="submission" date="2024-06" db="EMBL/GenBank/DDBJ databases">
        <title>Multi-omics analyses provide insights into the biosynthesis of the anticancer antibiotic pleurotin in Hohenbuehelia grisea.</title>
        <authorList>
            <person name="Weaver J.A."/>
            <person name="Alberti F."/>
        </authorList>
    </citation>
    <scope>NUCLEOTIDE SEQUENCE [LARGE SCALE GENOMIC DNA]</scope>
    <source>
        <strain evidence="7">T-177</strain>
    </source>
</reference>
<keyword evidence="5" id="KW-0808">Transferase</keyword>
<feature type="transmembrane region" description="Helical" evidence="5">
    <location>
        <begin position="49"/>
        <end position="71"/>
    </location>
</feature>
<dbReference type="PANTHER" id="PTHR12714">
    <property type="entry name" value="PROTEIN-S ISOPRENYLCYSTEINE O-METHYLTRANSFERASE"/>
    <property type="match status" value="1"/>
</dbReference>
<feature type="transmembrane region" description="Helical" evidence="5">
    <location>
        <begin position="98"/>
        <end position="117"/>
    </location>
</feature>
<keyword evidence="5" id="KW-0256">Endoplasmic reticulum</keyword>
<keyword evidence="5" id="KW-0489">Methyltransferase</keyword>
<comment type="caution">
    <text evidence="6">The sequence shown here is derived from an EMBL/GenBank/DDBJ whole genome shotgun (WGS) entry which is preliminary data.</text>
</comment>
<keyword evidence="2 5" id="KW-0812">Transmembrane</keyword>
<evidence type="ECO:0000256" key="4">
    <source>
        <dbReference type="ARBA" id="ARBA00023136"/>
    </source>
</evidence>
<evidence type="ECO:0000256" key="3">
    <source>
        <dbReference type="ARBA" id="ARBA00022989"/>
    </source>
</evidence>
<keyword evidence="7" id="KW-1185">Reference proteome</keyword>
<dbReference type="Proteomes" id="UP001556367">
    <property type="component" value="Unassembled WGS sequence"/>
</dbReference>
<dbReference type="Pfam" id="PF04140">
    <property type="entry name" value="ICMT"/>
    <property type="match status" value="1"/>
</dbReference>
<evidence type="ECO:0000313" key="6">
    <source>
        <dbReference type="EMBL" id="KAL0954896.1"/>
    </source>
</evidence>
<gene>
    <name evidence="6" type="ORF">HGRIS_003829</name>
</gene>
<organism evidence="6 7">
    <name type="scientific">Hohenbuehelia grisea</name>
    <dbReference type="NCBI Taxonomy" id="104357"/>
    <lineage>
        <taxon>Eukaryota</taxon>
        <taxon>Fungi</taxon>
        <taxon>Dikarya</taxon>
        <taxon>Basidiomycota</taxon>
        <taxon>Agaricomycotina</taxon>
        <taxon>Agaricomycetes</taxon>
        <taxon>Agaricomycetidae</taxon>
        <taxon>Agaricales</taxon>
        <taxon>Pleurotineae</taxon>
        <taxon>Pleurotaceae</taxon>
        <taxon>Hohenbuehelia</taxon>
    </lineage>
</organism>
<dbReference type="EMBL" id="JASNQZ010000007">
    <property type="protein sequence ID" value="KAL0954896.1"/>
    <property type="molecule type" value="Genomic_DNA"/>
</dbReference>
<evidence type="ECO:0000256" key="1">
    <source>
        <dbReference type="ARBA" id="ARBA00004141"/>
    </source>
</evidence>
<comment type="similarity">
    <text evidence="5">Belongs to the class VI-like SAM-binding methyltransferase superfamily. Isoprenylcysteine carboxyl methyltransferase family.</text>
</comment>